<dbReference type="EMBL" id="GL379802">
    <property type="protein sequence ID" value="EGT37461.1"/>
    <property type="molecule type" value="Genomic_DNA"/>
</dbReference>
<dbReference type="InterPro" id="IPR012885">
    <property type="entry name" value="F-box_Sdz-33"/>
</dbReference>
<dbReference type="Proteomes" id="UP000008068">
    <property type="component" value="Unassembled WGS sequence"/>
</dbReference>
<accession>G0MMB9</accession>
<dbReference type="PANTHER" id="PTHR21503">
    <property type="entry name" value="F-BOX-CONTAINING HYPOTHETICAL PROTEIN C.ELEGANS"/>
    <property type="match status" value="1"/>
</dbReference>
<keyword evidence="3" id="KW-1185">Reference proteome</keyword>
<dbReference type="HOGENOM" id="CLU_028840_0_1_1"/>
<organism evidence="3">
    <name type="scientific">Caenorhabditis brenneri</name>
    <name type="common">Nematode worm</name>
    <dbReference type="NCBI Taxonomy" id="135651"/>
    <lineage>
        <taxon>Eukaryota</taxon>
        <taxon>Metazoa</taxon>
        <taxon>Ecdysozoa</taxon>
        <taxon>Nematoda</taxon>
        <taxon>Chromadorea</taxon>
        <taxon>Rhabditida</taxon>
        <taxon>Rhabditina</taxon>
        <taxon>Rhabditomorpha</taxon>
        <taxon>Rhabditoidea</taxon>
        <taxon>Rhabditidae</taxon>
        <taxon>Peloderinae</taxon>
        <taxon>Caenorhabditis</taxon>
    </lineage>
</organism>
<proteinExistence type="predicted"/>
<feature type="domain" description="Sdz-33 F-box" evidence="1">
    <location>
        <begin position="185"/>
        <end position="243"/>
    </location>
</feature>
<dbReference type="InParanoid" id="G0MMB9"/>
<dbReference type="PANTHER" id="PTHR21503:SF8">
    <property type="entry name" value="F-BOX ASSOCIATED DOMAIN-CONTAINING PROTEIN-RELATED"/>
    <property type="match status" value="1"/>
</dbReference>
<evidence type="ECO:0000313" key="2">
    <source>
        <dbReference type="EMBL" id="EGT37461.1"/>
    </source>
</evidence>
<sequence length="350" mass="40967">MSVCRYLFSLLSRRARVITKLKKFATPEKAIISKYEGFELILMYSEGVQWNFTFTGEERLSQNHLDDPCRKQLNGSKTRTLFFRNPVQDGLRFGDFLIYLFNVSVAEITLYIGKGNNPNDLECTIEWINNQKNLEITKSTIFARTNDLLALTVQKYQKKTKAFHIWAAFVIEKPDPAVIFSPSLQLDELYVHPLSNNVYGMSLDFLLSSNFPRIDMSGQSMTCQDINTFLKSWKNGKTNSELKICGLKMSCHIDMKTISKGLEPVIHDPKTEKIFDKHRDLICYRMEIERLDGKRAKFYVELYWLEEGEDVELHQEVVDEYHDTKESKEDEEGKLEISQNREWCFWIEIE</sequence>
<dbReference type="Pfam" id="PF07735">
    <property type="entry name" value="FBA_2"/>
    <property type="match status" value="1"/>
</dbReference>
<gene>
    <name evidence="2" type="ORF">CAEBREN_04804</name>
</gene>
<protein>
    <recommendedName>
        <fullName evidence="1">Sdz-33 F-box domain-containing protein</fullName>
    </recommendedName>
</protein>
<evidence type="ECO:0000313" key="3">
    <source>
        <dbReference type="Proteomes" id="UP000008068"/>
    </source>
</evidence>
<name>G0MMB9_CAEBE</name>
<dbReference type="AlphaFoldDB" id="G0MMB9"/>
<reference evidence="3" key="1">
    <citation type="submission" date="2011-07" db="EMBL/GenBank/DDBJ databases">
        <authorList>
            <consortium name="Caenorhabditis brenneri Sequencing and Analysis Consortium"/>
            <person name="Wilson R.K."/>
        </authorList>
    </citation>
    <scope>NUCLEOTIDE SEQUENCE [LARGE SCALE GENOMIC DNA]</scope>
    <source>
        <strain evidence="3">PB2801</strain>
    </source>
</reference>
<evidence type="ECO:0000259" key="1">
    <source>
        <dbReference type="Pfam" id="PF07735"/>
    </source>
</evidence>